<organism evidence="1 2">
    <name type="scientific">Spiromyces aspiralis</name>
    <dbReference type="NCBI Taxonomy" id="68401"/>
    <lineage>
        <taxon>Eukaryota</taxon>
        <taxon>Fungi</taxon>
        <taxon>Fungi incertae sedis</taxon>
        <taxon>Zoopagomycota</taxon>
        <taxon>Kickxellomycotina</taxon>
        <taxon>Kickxellomycetes</taxon>
        <taxon>Kickxellales</taxon>
        <taxon>Kickxellaceae</taxon>
        <taxon>Spiromyces</taxon>
    </lineage>
</organism>
<keyword evidence="2" id="KW-1185">Reference proteome</keyword>
<dbReference type="Proteomes" id="UP001145114">
    <property type="component" value="Unassembled WGS sequence"/>
</dbReference>
<dbReference type="EMBL" id="JAMZIH010000183">
    <property type="protein sequence ID" value="KAJ1679776.1"/>
    <property type="molecule type" value="Genomic_DNA"/>
</dbReference>
<protein>
    <submittedName>
        <fullName evidence="1">Uncharacterized protein</fullName>
    </submittedName>
</protein>
<name>A0ACC1HTZ7_9FUNG</name>
<reference evidence="1" key="1">
    <citation type="submission" date="2022-06" db="EMBL/GenBank/DDBJ databases">
        <title>Phylogenomic reconstructions and comparative analyses of Kickxellomycotina fungi.</title>
        <authorList>
            <person name="Reynolds N.K."/>
            <person name="Stajich J.E."/>
            <person name="Barry K."/>
            <person name="Grigoriev I.V."/>
            <person name="Crous P."/>
            <person name="Smith M.E."/>
        </authorList>
    </citation>
    <scope>NUCLEOTIDE SEQUENCE</scope>
    <source>
        <strain evidence="1">RSA 2271</strain>
    </source>
</reference>
<sequence length="467" mass="50966">MTASPPSIIGSFSFGGASSSSSSLSPPPSSLSTAKTIGAGNIPPSVVEPKIVTERQWVSIIDQLTGSAEPSARVRSAFFESVGKLLVALGPSTKLKDHIIELLITTVNNAYAKTGYNGGRMSIEDEDDDGGGGGGGRWSGGVPSEVIYHIAFNFPALAAVLSKEGWPRIAPTYQNLVKMDYFDVRKTLASSLHEISAIAGNQEETLCIFLMEPHEIRSAVIAHLGDTLKAFTPVARERCLPIILQVFDLEGKDWRTRQTMAEQLVQVCSLYPTLTVVNKLLPLAVRWAKDSVAGVRKSVAHAFPVIFGQAKNHPDALVTFFERVIGFATADSFRGRLFFIEMCTSLVLREDPDSDPLEFDQFFLPSLAKLANDPVVNVRIALARLVARLMSNKKRRRASVSGKSMRGELLAEMLGTLQKDTDRDVKDLIKNIRHFPTHRALLGDESSMFYQMCKESGEIDALKVVVG</sequence>
<comment type="caution">
    <text evidence="1">The sequence shown here is derived from an EMBL/GenBank/DDBJ whole genome shotgun (WGS) entry which is preliminary data.</text>
</comment>
<evidence type="ECO:0000313" key="1">
    <source>
        <dbReference type="EMBL" id="KAJ1679776.1"/>
    </source>
</evidence>
<evidence type="ECO:0000313" key="2">
    <source>
        <dbReference type="Proteomes" id="UP001145114"/>
    </source>
</evidence>
<accession>A0ACC1HTZ7</accession>
<gene>
    <name evidence="1" type="ORF">EV182_001345</name>
</gene>
<proteinExistence type="predicted"/>